<organism evidence="1 2">
    <name type="scientific">Mycoplasmopsis fermentans (strain ATCC 19989 / NBRC 14854 / NCTC 10117 / PG18)</name>
    <name type="common">Mycoplasma fermentans</name>
    <dbReference type="NCBI Taxonomy" id="496833"/>
    <lineage>
        <taxon>Bacteria</taxon>
        <taxon>Bacillati</taxon>
        <taxon>Mycoplasmatota</taxon>
        <taxon>Mycoplasmoidales</taxon>
        <taxon>Metamycoplasmataceae</taxon>
        <taxon>Mycoplasmopsis</taxon>
    </lineage>
</organism>
<dbReference type="InterPro" id="IPR036113">
    <property type="entry name" value="Asp/Glu-ADT_sf_sub_c"/>
</dbReference>
<dbReference type="Pfam" id="PF02686">
    <property type="entry name" value="GatC"/>
    <property type="match status" value="1"/>
</dbReference>
<reference evidence="1 2" key="1">
    <citation type="journal article" date="2009" name="Curr. Microbiol.">
        <title>Molecular cloning and expression of a novel cholinephosphotransferase involved in glycoglycerophospholipid biosynthesis of Mycoplasma fermentans.</title>
        <authorList>
            <person name="Ishida N."/>
            <person name="Irikura D."/>
            <person name="Matsuda K."/>
            <person name="Sato S."/>
            <person name="Asano K."/>
        </authorList>
    </citation>
    <scope>NUCLEOTIDE SEQUENCE [LARGE SCALE GENOMIC DNA]</scope>
    <source>
        <strain evidence="2">ATCC 19989 / NBRC 14854 / NCTC 10117 / PG18</strain>
    </source>
</reference>
<dbReference type="InterPro" id="IPR003837">
    <property type="entry name" value="GatC"/>
</dbReference>
<evidence type="ECO:0008006" key="3">
    <source>
        <dbReference type="Google" id="ProtNLM"/>
    </source>
</evidence>
<name>C4XE78_MYCFP</name>
<sequence length="105" mass="12250">MIRRIMKKVTKEELKKIVASLMLEPTNEVLDQIMTEWKVLNKNLNMLKKLNTTNVKPLSHINEEALVDFLREDVEDTSYSINKQTALNNAMDKDQDYIITTKVVK</sequence>
<evidence type="ECO:0000313" key="2">
    <source>
        <dbReference type="Proteomes" id="UP000006810"/>
    </source>
</evidence>
<protein>
    <recommendedName>
        <fullName evidence="3">Glutamyl-tRNA amidotransferase subunit C</fullName>
    </recommendedName>
</protein>
<accession>C4XE78</accession>
<dbReference type="PATRIC" id="fig|496833.3.peg.607"/>
<dbReference type="eggNOG" id="ENOG5030MW0">
    <property type="taxonomic scope" value="Bacteria"/>
</dbReference>
<dbReference type="Proteomes" id="UP000006810">
    <property type="component" value="Chromosome"/>
</dbReference>
<evidence type="ECO:0000313" key="1">
    <source>
        <dbReference type="EMBL" id="BAH69450.1"/>
    </source>
</evidence>
<proteinExistence type="predicted"/>
<dbReference type="SUPFAM" id="SSF141000">
    <property type="entry name" value="Glu-tRNAGln amidotransferase C subunit"/>
    <property type="match status" value="1"/>
</dbReference>
<dbReference type="GO" id="GO:0006450">
    <property type="term" value="P:regulation of translational fidelity"/>
    <property type="evidence" value="ECO:0007669"/>
    <property type="project" value="InterPro"/>
</dbReference>
<dbReference type="EMBL" id="AP009608">
    <property type="protein sequence ID" value="BAH69450.1"/>
    <property type="molecule type" value="Genomic_DNA"/>
</dbReference>
<keyword evidence="2" id="KW-1185">Reference proteome</keyword>
<dbReference type="AlphaFoldDB" id="C4XE78"/>
<dbReference type="KEGG" id="mfp:MBIO_0185"/>
<dbReference type="HOGENOM" id="CLU_105899_4_0_14"/>
<gene>
    <name evidence="1" type="ordered locus">MBIO_0185</name>
</gene>